<dbReference type="GO" id="GO:0009003">
    <property type="term" value="F:signal peptidase activity"/>
    <property type="evidence" value="ECO:0007669"/>
    <property type="project" value="UniProtKB-EC"/>
</dbReference>
<dbReference type="PANTHER" id="PTHR10806">
    <property type="entry name" value="SIGNAL PEPTIDASE COMPLEX CATALYTIC SUBUNIT SEC11"/>
    <property type="match status" value="1"/>
</dbReference>
<dbReference type="Proteomes" id="UP000183263">
    <property type="component" value="Unassembled WGS sequence"/>
</dbReference>
<dbReference type="CDD" id="cd06530">
    <property type="entry name" value="S26_SPase_I"/>
    <property type="match status" value="1"/>
</dbReference>
<dbReference type="OrthoDB" id="3790724at2"/>
<dbReference type="EMBL" id="FNDN01000004">
    <property type="protein sequence ID" value="SDI02002.1"/>
    <property type="molecule type" value="Genomic_DNA"/>
</dbReference>
<evidence type="ECO:0000259" key="4">
    <source>
        <dbReference type="Pfam" id="PF10502"/>
    </source>
</evidence>
<evidence type="ECO:0000256" key="3">
    <source>
        <dbReference type="SAM" id="Phobius"/>
    </source>
</evidence>
<evidence type="ECO:0000313" key="6">
    <source>
        <dbReference type="Proteomes" id="UP000183263"/>
    </source>
</evidence>
<feature type="compositionally biased region" description="Low complexity" evidence="2">
    <location>
        <begin position="7"/>
        <end position="23"/>
    </location>
</feature>
<feature type="domain" description="Peptidase S26" evidence="4">
    <location>
        <begin position="53"/>
        <end position="120"/>
    </location>
</feature>
<sequence length="214" mass="22706">MADESPELGTTEPGTTEPVTPQTAQGGSAPSPPLRRSRWAVVENVVLNVLAAAGVVCIAAVICAVVFNYSLIMFKTGSMSPTIPQGSLALVREIPATDVQVGDVITVDRPGQLPVSHRVIEVHPQTGGEVLVAMQGDDNPNPDPGMYRVSTVREVVWHVPGLARGVVWLSDPRVLASLTIAAAGLVLWAFWPRRDETAEAEMTEPDDEEATGVP</sequence>
<protein>
    <recommendedName>
        <fullName evidence="1">Signal peptidase I</fullName>
        <ecNumber evidence="1">3.4.21.89</ecNumber>
    </recommendedName>
</protein>
<feature type="transmembrane region" description="Helical" evidence="3">
    <location>
        <begin position="45"/>
        <end position="69"/>
    </location>
</feature>
<organism evidence="5 6">
    <name type="scientific">Rhodococcus triatomae</name>
    <dbReference type="NCBI Taxonomy" id="300028"/>
    <lineage>
        <taxon>Bacteria</taxon>
        <taxon>Bacillati</taxon>
        <taxon>Actinomycetota</taxon>
        <taxon>Actinomycetes</taxon>
        <taxon>Mycobacteriales</taxon>
        <taxon>Nocardiaceae</taxon>
        <taxon>Rhodococcus</taxon>
    </lineage>
</organism>
<evidence type="ECO:0000256" key="2">
    <source>
        <dbReference type="SAM" id="MobiDB-lite"/>
    </source>
</evidence>
<feature type="region of interest" description="Disordered" evidence="2">
    <location>
        <begin position="1"/>
        <end position="34"/>
    </location>
</feature>
<dbReference type="InterPro" id="IPR019533">
    <property type="entry name" value="Peptidase_S26"/>
</dbReference>
<reference evidence="5 6" key="1">
    <citation type="submission" date="2016-10" db="EMBL/GenBank/DDBJ databases">
        <authorList>
            <person name="de Groot N.N."/>
        </authorList>
    </citation>
    <scope>NUCLEOTIDE SEQUENCE [LARGE SCALE GENOMIC DNA]</scope>
    <source>
        <strain evidence="5 6">DSM 44892</strain>
    </source>
</reference>
<evidence type="ECO:0000256" key="1">
    <source>
        <dbReference type="NCBIfam" id="TIGR02228"/>
    </source>
</evidence>
<dbReference type="EC" id="3.4.21.89" evidence="1"/>
<keyword evidence="3" id="KW-1133">Transmembrane helix</keyword>
<keyword evidence="3" id="KW-0812">Transmembrane</keyword>
<proteinExistence type="predicted"/>
<dbReference type="GO" id="GO:0004252">
    <property type="term" value="F:serine-type endopeptidase activity"/>
    <property type="evidence" value="ECO:0007669"/>
    <property type="project" value="UniProtKB-UniRule"/>
</dbReference>
<gene>
    <name evidence="5" type="ORF">SAMN05444695_104326</name>
</gene>
<dbReference type="Pfam" id="PF10502">
    <property type="entry name" value="Peptidase_S26"/>
    <property type="match status" value="1"/>
</dbReference>
<dbReference type="GO" id="GO:0016020">
    <property type="term" value="C:membrane"/>
    <property type="evidence" value="ECO:0007669"/>
    <property type="project" value="UniProtKB-UniRule"/>
</dbReference>
<dbReference type="AlphaFoldDB" id="A0A1G8H5S6"/>
<dbReference type="RefSeq" id="WP_083343003.1">
    <property type="nucleotide sequence ID" value="NZ_CP048813.1"/>
</dbReference>
<dbReference type="NCBIfam" id="TIGR02228">
    <property type="entry name" value="sigpep_I_arch"/>
    <property type="match status" value="1"/>
</dbReference>
<keyword evidence="6" id="KW-1185">Reference proteome</keyword>
<dbReference type="InterPro" id="IPR001733">
    <property type="entry name" value="Peptidase_S26B"/>
</dbReference>
<evidence type="ECO:0000313" key="5">
    <source>
        <dbReference type="EMBL" id="SDI02002.1"/>
    </source>
</evidence>
<name>A0A1G8H5S6_9NOCA</name>
<dbReference type="PANTHER" id="PTHR10806:SF6">
    <property type="entry name" value="SIGNAL PEPTIDASE COMPLEX CATALYTIC SUBUNIT SEC11"/>
    <property type="match status" value="1"/>
</dbReference>
<dbReference type="GO" id="GO:0006465">
    <property type="term" value="P:signal peptide processing"/>
    <property type="evidence" value="ECO:0007669"/>
    <property type="project" value="UniProtKB-UniRule"/>
</dbReference>
<accession>A0A1G8H5S6</accession>
<keyword evidence="3" id="KW-0472">Membrane</keyword>